<dbReference type="InterPro" id="IPR049821">
    <property type="entry name" value="PolIIIA_DnaE1_PHP"/>
</dbReference>
<dbReference type="Pfam" id="PF14579">
    <property type="entry name" value="HHH_6"/>
    <property type="match status" value="1"/>
</dbReference>
<evidence type="ECO:0000256" key="4">
    <source>
        <dbReference type="ARBA" id="ARBA00022490"/>
    </source>
</evidence>
<gene>
    <name evidence="11" type="primary">dnaE</name>
    <name evidence="11" type="ORF">PEMO_0025</name>
</gene>
<dbReference type="InterPro" id="IPR011708">
    <property type="entry name" value="DNA_pol3_alpha_NTPase_dom"/>
</dbReference>
<comment type="catalytic activity">
    <reaction evidence="9">
        <text>DNA(n) + a 2'-deoxyribonucleoside 5'-triphosphate = DNA(n+1) + diphosphate</text>
        <dbReference type="Rhea" id="RHEA:22508"/>
        <dbReference type="Rhea" id="RHEA-COMP:17339"/>
        <dbReference type="Rhea" id="RHEA-COMP:17340"/>
        <dbReference type="ChEBI" id="CHEBI:33019"/>
        <dbReference type="ChEBI" id="CHEBI:61560"/>
        <dbReference type="ChEBI" id="CHEBI:173112"/>
        <dbReference type="EC" id="2.7.7.7"/>
    </reaction>
</comment>
<feature type="domain" description="Polymerase/histidinol phosphatase N-terminal" evidence="10">
    <location>
        <begin position="5"/>
        <end position="72"/>
    </location>
</feature>
<comment type="subcellular location">
    <subcellularLocation>
        <location evidence="1">Cytoplasm</location>
    </subcellularLocation>
</comment>
<dbReference type="AlphaFoldDB" id="A0A6S6S456"/>
<evidence type="ECO:0000256" key="1">
    <source>
        <dbReference type="ARBA" id="ARBA00004496"/>
    </source>
</evidence>
<evidence type="ECO:0000256" key="7">
    <source>
        <dbReference type="ARBA" id="ARBA00022705"/>
    </source>
</evidence>
<dbReference type="InterPro" id="IPR041931">
    <property type="entry name" value="DNA_pol3_alpha_thumb_dom"/>
</dbReference>
<evidence type="ECO:0000313" key="12">
    <source>
        <dbReference type="Proteomes" id="UP000510842"/>
    </source>
</evidence>
<dbReference type="Gene3D" id="3.20.20.140">
    <property type="entry name" value="Metal-dependent hydrolases"/>
    <property type="match status" value="1"/>
</dbReference>
<dbReference type="Pfam" id="PF07733">
    <property type="entry name" value="DNA_pol3_alpha"/>
    <property type="match status" value="1"/>
</dbReference>
<dbReference type="InterPro" id="IPR040982">
    <property type="entry name" value="DNA_pol3_finger"/>
</dbReference>
<organism evidence="11 12">
    <name type="scientific">Candidatus Portiera aleyrodidarum</name>
    <name type="common">primary endosymbiont of Bemisia tabaci</name>
    <dbReference type="NCBI Taxonomy" id="91844"/>
    <lineage>
        <taxon>Bacteria</taxon>
        <taxon>Pseudomonadati</taxon>
        <taxon>Pseudomonadota</taxon>
        <taxon>Gammaproteobacteria</taxon>
        <taxon>Candidatus Johnevansiales</taxon>
        <taxon>Candidatus Johnevansiaceae</taxon>
        <taxon>Candidatus Portiera</taxon>
    </lineage>
</organism>
<dbReference type="InterPro" id="IPR004805">
    <property type="entry name" value="DnaE2/DnaE/PolC"/>
</dbReference>
<dbReference type="CDD" id="cd07433">
    <property type="entry name" value="PHP_PolIIIA_DnaE1"/>
    <property type="match status" value="1"/>
</dbReference>
<dbReference type="Proteomes" id="UP000510842">
    <property type="component" value="Chromosome"/>
</dbReference>
<dbReference type="GO" id="GO:0003887">
    <property type="term" value="F:DNA-directed DNA polymerase activity"/>
    <property type="evidence" value="ECO:0007669"/>
    <property type="project" value="UniProtKB-KW"/>
</dbReference>
<reference evidence="11 12" key="1">
    <citation type="submission" date="2019-12" db="EMBL/GenBank/DDBJ databases">
        <authorList>
            <person name="Santos-Garcia D."/>
            <person name="Santos-Garcia D."/>
            <person name="Santos-Garcia D."/>
        </authorList>
    </citation>
    <scope>NUCLEOTIDE SEQUENCE [LARGE SCALE GENOMIC DNA]</scope>
    <source>
        <strain evidence="11">PeMo</strain>
    </source>
</reference>
<dbReference type="SUPFAM" id="SSF89550">
    <property type="entry name" value="PHP domain-like"/>
    <property type="match status" value="1"/>
</dbReference>
<accession>A0A6S6S456</accession>
<dbReference type="InterPro" id="IPR004013">
    <property type="entry name" value="PHP_dom"/>
</dbReference>
<evidence type="ECO:0000256" key="9">
    <source>
        <dbReference type="ARBA" id="ARBA00049244"/>
    </source>
</evidence>
<dbReference type="SMART" id="SM00481">
    <property type="entry name" value="POLIIIAc"/>
    <property type="match status" value="1"/>
</dbReference>
<keyword evidence="6 11" id="KW-0548">Nucleotidyltransferase</keyword>
<dbReference type="EMBL" id="LR744089">
    <property type="protein sequence ID" value="CAA3704756.1"/>
    <property type="molecule type" value="Genomic_DNA"/>
</dbReference>
<dbReference type="PANTHER" id="PTHR32294">
    <property type="entry name" value="DNA POLYMERASE III SUBUNIT ALPHA"/>
    <property type="match status" value="1"/>
</dbReference>
<dbReference type="GO" id="GO:0008408">
    <property type="term" value="F:3'-5' exonuclease activity"/>
    <property type="evidence" value="ECO:0007669"/>
    <property type="project" value="InterPro"/>
</dbReference>
<evidence type="ECO:0000313" key="11">
    <source>
        <dbReference type="EMBL" id="CAA3704756.1"/>
    </source>
</evidence>
<evidence type="ECO:0000259" key="10">
    <source>
        <dbReference type="SMART" id="SM00481"/>
    </source>
</evidence>
<keyword evidence="5 11" id="KW-0808">Transferase</keyword>
<dbReference type="Pfam" id="PF02811">
    <property type="entry name" value="PHP"/>
    <property type="match status" value="1"/>
</dbReference>
<dbReference type="NCBIfam" id="NF004226">
    <property type="entry name" value="PRK05673.1"/>
    <property type="match status" value="1"/>
</dbReference>
<evidence type="ECO:0000256" key="8">
    <source>
        <dbReference type="ARBA" id="ARBA00022932"/>
    </source>
</evidence>
<dbReference type="EC" id="2.7.7.7" evidence="2"/>
<evidence type="ECO:0000256" key="3">
    <source>
        <dbReference type="ARBA" id="ARBA00019114"/>
    </source>
</evidence>
<keyword evidence="12" id="KW-1185">Reference proteome</keyword>
<keyword evidence="7" id="KW-0235">DNA replication</keyword>
<dbReference type="Gene3D" id="1.10.150.870">
    <property type="match status" value="1"/>
</dbReference>
<dbReference type="InterPro" id="IPR003141">
    <property type="entry name" value="Pol/His_phosphatase_N"/>
</dbReference>
<dbReference type="Pfam" id="PF17657">
    <property type="entry name" value="DNA_pol3_finger"/>
    <property type="match status" value="1"/>
</dbReference>
<dbReference type="Gene3D" id="1.10.10.1600">
    <property type="entry name" value="Bacterial DNA polymerase III alpha subunit, thumb domain"/>
    <property type="match status" value="1"/>
</dbReference>
<evidence type="ECO:0000256" key="2">
    <source>
        <dbReference type="ARBA" id="ARBA00012417"/>
    </source>
</evidence>
<name>A0A6S6S456_9GAMM</name>
<protein>
    <recommendedName>
        <fullName evidence="3">DNA polymerase III subunit alpha</fullName>
        <ecNumber evidence="2">2.7.7.7</ecNumber>
    </recommendedName>
</protein>
<sequence>MNTFIHLRIHSEYSLIDSIIKIKSLIDNIKKLNIPAICITDENNIFSLIKYYKTSIRNGIKPIIGCDLKINSKNKSYKITLLAMNNIGYYNLIKLITLSCKGILTKKYIFKFSKGLIVLSGASKGEIGYLLLSKNIKKATKILNQWKKVFNNRFYLEIQRIGLQNEEELLSKSIDLAINTNIPVVATNDVLFIKKEDFYIHQTRVAINEGKVINNSNKKDFYSKEQYLKTPNDMINLFKDIPEAIENSIMIAIRCNVNVTLNKKNVFFPKFNLSKNINIKKYFIYISNKGLNNRLIKNNILKNNKIIKYKNRLYEEINTINNMGFIEYFLIVMNFIKWAKKTNIPVGPGRGSGAGSLVAYSLEITDVDPIKYDLLFERFLNPERINMPDFDIDFCMKQRDKVINYVTKLYGKNLVSHIVTFSTMTAKSVIRDVTRVQGKPYWLGDKLSKLIPFDLGIKLTKAFNKSVELRKLIKTNEEANEIWEMSLKLEGIIKGIGKHAGGIIIAPTKLINFSPILCDDQGKNIIQFDKNDIKYLGLIKFDFLGLRTLTVINYTLKLINKSIKKQIDINNIPLNDLKSFNLLKKAETTSIFQLESQGMKELIKKLKPNNINDIISLIALFRPGPLNSGMVDEFIKRKNGKQINYSDFNTLIKPILKSTYGIILYQEQVMKITNLLTGFSLGKSDLFRRAIEKNKNIKKYRINFIKNCINNNIKKYIAIKNFEVINKFAGYGFNKSHSTAYGLISYKTIWFKSNYPSQYMASVLSTEMYNIDKIIPIISECKRMKLKILPPDINISNYKFSVDKKNNILYGLGAIKGIGEEFIKEIIINRKKYGKFYDLFDFCKRIDIKYLNKRNLSALIFSGSLDKIGPSREIILYTINTAIKIAYQNKHNIIMGINDLFNNISNGYKKYEYVKQFKNLEILQGEKNTLGIYISFINS</sequence>
<dbReference type="GO" id="GO:0005737">
    <property type="term" value="C:cytoplasm"/>
    <property type="evidence" value="ECO:0007669"/>
    <property type="project" value="UniProtKB-SubCell"/>
</dbReference>
<keyword evidence="4" id="KW-0963">Cytoplasm</keyword>
<dbReference type="InterPro" id="IPR029460">
    <property type="entry name" value="DNAPol_HHH"/>
</dbReference>
<evidence type="ECO:0000256" key="5">
    <source>
        <dbReference type="ARBA" id="ARBA00022679"/>
    </source>
</evidence>
<proteinExistence type="predicted"/>
<evidence type="ECO:0000256" key="6">
    <source>
        <dbReference type="ARBA" id="ARBA00022695"/>
    </source>
</evidence>
<keyword evidence="8" id="KW-0239">DNA-directed DNA polymerase</keyword>
<dbReference type="PANTHER" id="PTHR32294:SF0">
    <property type="entry name" value="DNA POLYMERASE III SUBUNIT ALPHA"/>
    <property type="match status" value="1"/>
</dbReference>
<dbReference type="RefSeq" id="WP_180824489.1">
    <property type="nucleotide sequence ID" value="NZ_LR744089.1"/>
</dbReference>
<dbReference type="GO" id="GO:0006260">
    <property type="term" value="P:DNA replication"/>
    <property type="evidence" value="ECO:0007669"/>
    <property type="project" value="UniProtKB-KW"/>
</dbReference>
<dbReference type="NCBIfam" id="TIGR00594">
    <property type="entry name" value="polc"/>
    <property type="match status" value="1"/>
</dbReference>
<dbReference type="InterPro" id="IPR016195">
    <property type="entry name" value="Pol/histidinol_Pase-like"/>
</dbReference>